<reference evidence="5 6" key="1">
    <citation type="journal article" date="2013" name="Genome Biol.">
        <title>Comparative genomics of the core and accessory genomes of 48 Sinorhizobium strains comprising five genospecies.</title>
        <authorList>
            <person name="Sugawara M."/>
            <person name="Epstein B."/>
            <person name="Badgley B.D."/>
            <person name="Unno T."/>
            <person name="Xu L."/>
            <person name="Reese J."/>
            <person name="Gyaneshwar P."/>
            <person name="Denny R."/>
            <person name="Mudge J."/>
            <person name="Bharti A.K."/>
            <person name="Farmer A.D."/>
            <person name="May G.D."/>
            <person name="Woodward J.E."/>
            <person name="Medigue C."/>
            <person name="Vallenet D."/>
            <person name="Lajus A."/>
            <person name="Rouy Z."/>
            <person name="Martinez-Vaz B."/>
            <person name="Tiffin P."/>
            <person name="Young N.D."/>
            <person name="Sadowsky M.J."/>
        </authorList>
    </citation>
    <scope>NUCLEOTIDE SEQUENCE [LARGE SCALE GENOMIC DNA]</scope>
    <source>
        <strain evidence="5 6">USDA205</strain>
    </source>
</reference>
<evidence type="ECO:0000313" key="5">
    <source>
        <dbReference type="EMBL" id="MQX11227.1"/>
    </source>
</evidence>
<dbReference type="InterPro" id="IPR037257">
    <property type="entry name" value="T2SS_E_N_sf"/>
</dbReference>
<dbReference type="GeneID" id="48974315"/>
<proteinExistence type="inferred from homology"/>
<dbReference type="AlphaFoldDB" id="A0A844AF99"/>
<dbReference type="SUPFAM" id="SSF52540">
    <property type="entry name" value="P-loop containing nucleoside triphosphate hydrolases"/>
    <property type="match status" value="1"/>
</dbReference>
<organism evidence="5 6">
    <name type="scientific">Rhizobium fredii</name>
    <name type="common">Sinorhizobium fredii</name>
    <dbReference type="NCBI Taxonomy" id="380"/>
    <lineage>
        <taxon>Bacteria</taxon>
        <taxon>Pseudomonadati</taxon>
        <taxon>Pseudomonadota</taxon>
        <taxon>Alphaproteobacteria</taxon>
        <taxon>Hyphomicrobiales</taxon>
        <taxon>Rhizobiaceae</taxon>
        <taxon>Sinorhizobium/Ensifer group</taxon>
        <taxon>Sinorhizobium</taxon>
    </lineage>
</organism>
<dbReference type="Gene3D" id="3.40.50.300">
    <property type="entry name" value="P-loop containing nucleotide triphosphate hydrolases"/>
    <property type="match status" value="1"/>
</dbReference>
<comment type="caution">
    <text evidence="5">The sequence shown here is derived from an EMBL/GenBank/DDBJ whole genome shotgun (WGS) entry which is preliminary data.</text>
</comment>
<evidence type="ECO:0000259" key="4">
    <source>
        <dbReference type="PROSITE" id="PS00662"/>
    </source>
</evidence>
<dbReference type="PROSITE" id="PS00662">
    <property type="entry name" value="T2SP_E"/>
    <property type="match status" value="1"/>
</dbReference>
<dbReference type="InterPro" id="IPR027417">
    <property type="entry name" value="P-loop_NTPase"/>
</dbReference>
<dbReference type="Gene3D" id="3.30.300.160">
    <property type="entry name" value="Type II secretion system, protein E, N-terminal domain"/>
    <property type="match status" value="1"/>
</dbReference>
<dbReference type="SMART" id="SM00382">
    <property type="entry name" value="AAA"/>
    <property type="match status" value="1"/>
</dbReference>
<dbReference type="CDD" id="cd01129">
    <property type="entry name" value="PulE-GspE-like"/>
    <property type="match status" value="1"/>
</dbReference>
<dbReference type="EMBL" id="WISZ01000170">
    <property type="protein sequence ID" value="MQX11227.1"/>
    <property type="molecule type" value="Genomic_DNA"/>
</dbReference>
<dbReference type="GO" id="GO:0005524">
    <property type="term" value="F:ATP binding"/>
    <property type="evidence" value="ECO:0007669"/>
    <property type="project" value="UniProtKB-KW"/>
</dbReference>
<dbReference type="InterPro" id="IPR001482">
    <property type="entry name" value="T2SS/T4SS_dom"/>
</dbReference>
<dbReference type="PANTHER" id="PTHR30258">
    <property type="entry name" value="TYPE II SECRETION SYSTEM PROTEIN GSPE-RELATED"/>
    <property type="match status" value="1"/>
</dbReference>
<evidence type="ECO:0000256" key="2">
    <source>
        <dbReference type="ARBA" id="ARBA00022741"/>
    </source>
</evidence>
<accession>A0A844AF99</accession>
<protein>
    <submittedName>
        <fullName evidence="5">Type II/IV secretion system protein</fullName>
    </submittedName>
</protein>
<dbReference type="InterPro" id="IPR007831">
    <property type="entry name" value="T2SS_GspE_N"/>
</dbReference>
<evidence type="ECO:0000256" key="1">
    <source>
        <dbReference type="ARBA" id="ARBA00006611"/>
    </source>
</evidence>
<keyword evidence="3" id="KW-0067">ATP-binding</keyword>
<dbReference type="SUPFAM" id="SSF160246">
    <property type="entry name" value="EspE N-terminal domain-like"/>
    <property type="match status" value="1"/>
</dbReference>
<dbReference type="InterPro" id="IPR003593">
    <property type="entry name" value="AAA+_ATPase"/>
</dbReference>
<feature type="domain" description="Bacterial type II secretion system protein E" evidence="4">
    <location>
        <begin position="380"/>
        <end position="394"/>
    </location>
</feature>
<dbReference type="Pfam" id="PF05157">
    <property type="entry name" value="MshEN"/>
    <property type="match status" value="1"/>
</dbReference>
<evidence type="ECO:0000313" key="6">
    <source>
        <dbReference type="Proteomes" id="UP000466694"/>
    </source>
</evidence>
<dbReference type="Pfam" id="PF00437">
    <property type="entry name" value="T2SSE"/>
    <property type="match status" value="1"/>
</dbReference>
<dbReference type="Gene3D" id="3.30.450.90">
    <property type="match status" value="1"/>
</dbReference>
<gene>
    <name evidence="5" type="ORF">GHK48_23875</name>
</gene>
<name>A0A844AF99_RHIFR</name>
<comment type="similarity">
    <text evidence="1">Belongs to the GSP E family.</text>
</comment>
<dbReference type="RefSeq" id="WP_037394585.1">
    <property type="nucleotide sequence ID" value="NZ_BJNI01000024.1"/>
</dbReference>
<dbReference type="PANTHER" id="PTHR30258:SF2">
    <property type="entry name" value="COMG OPERON PROTEIN 1"/>
    <property type="match status" value="1"/>
</dbReference>
<dbReference type="Proteomes" id="UP000466694">
    <property type="component" value="Unassembled WGS sequence"/>
</dbReference>
<evidence type="ECO:0000256" key="3">
    <source>
        <dbReference type="ARBA" id="ARBA00022840"/>
    </source>
</evidence>
<sequence length="546" mass="59010">MNASNPPSISGFIAFLQDKGRWSHEAGQRVRAALSTSYLPFDVVVTELSITRDDDLAEWLNDYLGAAQVSMPETKALSQSCEGFDLAFGRAHATIPISGEGAEQVVALANPLDEAAVALLEYYFDTKLQIRVFPRREIVSAIDGLLSLEDGAVNEISSNSPLAFEDDVDRLRDIALEAPIISLVSTIAQSGFDSGATDIHIEPFQDRIRIRYRRDGLLSNSEYVPKQALAGIATRIKILAGLNIVERRLPQDGRMRLALRGNEVDFRVSIIPSVHGETIVLRLLHAQVPSLDLSKLGFDPAARDAVAELARSPHGVLIVTGPTGSGKTTTLYSLVRQLNREGVKIFTIEDPVEYQMEGVTQLQVNSAVELDFARALRSVLRQDPDIILVGEIRDRETAQIAIQAALTGHLVLTTLHTNTAAGAVTRLRDMGIEEYLISATLRGVIAQRLVRVLCSCAKSDGGGEPGTACQSCGGQGYSGRRAIYEILRMGPGLAGVLERGASEASIEQQGIADGMITMGVCAERLVRDGVTDQKEIARVLNTSDVS</sequence>
<keyword evidence="2" id="KW-0547">Nucleotide-binding</keyword>
<dbReference type="GO" id="GO:0016887">
    <property type="term" value="F:ATP hydrolysis activity"/>
    <property type="evidence" value="ECO:0007669"/>
    <property type="project" value="TreeGrafter"/>
</dbReference>
<dbReference type="GO" id="GO:0005886">
    <property type="term" value="C:plasma membrane"/>
    <property type="evidence" value="ECO:0007669"/>
    <property type="project" value="TreeGrafter"/>
</dbReference>